<keyword evidence="2" id="KW-1185">Reference proteome</keyword>
<organism evidence="1 2">
    <name type="scientific">Hypoxylon rubiginosum</name>
    <dbReference type="NCBI Taxonomy" id="110542"/>
    <lineage>
        <taxon>Eukaryota</taxon>
        <taxon>Fungi</taxon>
        <taxon>Dikarya</taxon>
        <taxon>Ascomycota</taxon>
        <taxon>Pezizomycotina</taxon>
        <taxon>Sordariomycetes</taxon>
        <taxon>Xylariomycetidae</taxon>
        <taxon>Xylariales</taxon>
        <taxon>Hypoxylaceae</taxon>
        <taxon>Hypoxylon</taxon>
    </lineage>
</organism>
<protein>
    <submittedName>
        <fullName evidence="1">Uncharacterized protein</fullName>
    </submittedName>
</protein>
<comment type="caution">
    <text evidence="1">The sequence shown here is derived from an EMBL/GenBank/DDBJ whole genome shotgun (WGS) entry which is preliminary data.</text>
</comment>
<proteinExistence type="predicted"/>
<dbReference type="Proteomes" id="UP001497680">
    <property type="component" value="Unassembled WGS sequence"/>
</dbReference>
<name>A0ACC0D0D7_9PEZI</name>
<dbReference type="EMBL" id="MU394317">
    <property type="protein sequence ID" value="KAI6086214.1"/>
    <property type="molecule type" value="Genomic_DNA"/>
</dbReference>
<reference evidence="1 2" key="1">
    <citation type="journal article" date="2022" name="New Phytol.">
        <title>Ecological generalism drives hyperdiversity of secondary metabolite gene clusters in xylarialean endophytes.</title>
        <authorList>
            <person name="Franco M.E.E."/>
            <person name="Wisecaver J.H."/>
            <person name="Arnold A.E."/>
            <person name="Ju Y.M."/>
            <person name="Slot J.C."/>
            <person name="Ahrendt S."/>
            <person name="Moore L.P."/>
            <person name="Eastman K.E."/>
            <person name="Scott K."/>
            <person name="Konkel Z."/>
            <person name="Mondo S.J."/>
            <person name="Kuo A."/>
            <person name="Hayes R.D."/>
            <person name="Haridas S."/>
            <person name="Andreopoulos B."/>
            <person name="Riley R."/>
            <person name="LaButti K."/>
            <person name="Pangilinan J."/>
            <person name="Lipzen A."/>
            <person name="Amirebrahimi M."/>
            <person name="Yan J."/>
            <person name="Adam C."/>
            <person name="Keymanesh K."/>
            <person name="Ng V."/>
            <person name="Louie K."/>
            <person name="Northen T."/>
            <person name="Drula E."/>
            <person name="Henrissat B."/>
            <person name="Hsieh H.M."/>
            <person name="Youens-Clark K."/>
            <person name="Lutzoni F."/>
            <person name="Miadlikowska J."/>
            <person name="Eastwood D.C."/>
            <person name="Hamelin R.C."/>
            <person name="Grigoriev I.V."/>
            <person name="U'Ren J.M."/>
        </authorList>
    </citation>
    <scope>NUCLEOTIDE SEQUENCE [LARGE SCALE GENOMIC DNA]</scope>
    <source>
        <strain evidence="1 2">ER1909</strain>
    </source>
</reference>
<evidence type="ECO:0000313" key="2">
    <source>
        <dbReference type="Proteomes" id="UP001497680"/>
    </source>
</evidence>
<accession>A0ACC0D0D7</accession>
<gene>
    <name evidence="1" type="ORF">F4821DRAFT_130628</name>
</gene>
<sequence length="123" mass="13393">MHITKLYFFAGLLATAYSRCRDNGPSWADRDKARDAAKSACEDTLSGTYIGKGASKTSCKSGTMGYWFTIKHISDGDRDLSAGECYGGLQKEIGGCEHGGKSSYTNWRYDAKPSPELNSCKVN</sequence>
<evidence type="ECO:0000313" key="1">
    <source>
        <dbReference type="EMBL" id="KAI6086214.1"/>
    </source>
</evidence>